<evidence type="ECO:0000313" key="2">
    <source>
        <dbReference type="EMBL" id="DAE02875.1"/>
    </source>
</evidence>
<protein>
    <submittedName>
        <fullName evidence="2">Uncharacterized protein</fullName>
    </submittedName>
</protein>
<accession>A0A8S5P8V9</accession>
<proteinExistence type="predicted"/>
<reference evidence="2" key="1">
    <citation type="journal article" date="2021" name="Proc. Natl. Acad. Sci. U.S.A.">
        <title>A Catalog of Tens of Thousands of Viruses from Human Metagenomes Reveals Hidden Associations with Chronic Diseases.</title>
        <authorList>
            <person name="Tisza M.J."/>
            <person name="Buck C.B."/>
        </authorList>
    </citation>
    <scope>NUCLEOTIDE SEQUENCE</scope>
    <source>
        <strain evidence="2">Ctrvp54</strain>
    </source>
</reference>
<keyword evidence="1" id="KW-0175">Coiled coil</keyword>
<evidence type="ECO:0000256" key="1">
    <source>
        <dbReference type="SAM" id="Coils"/>
    </source>
</evidence>
<sequence>MDEMNYVATAISALGEKIDSLESDLRMKKWNIRDLEAENKKLKDKLEEVKQYIDAMKEPVHDTEPLKTVPINSMEDE</sequence>
<organism evidence="2">
    <name type="scientific">Siphoviridae sp. ctrvp54</name>
    <dbReference type="NCBI Taxonomy" id="2825690"/>
    <lineage>
        <taxon>Viruses</taxon>
        <taxon>Duplodnaviria</taxon>
        <taxon>Heunggongvirae</taxon>
        <taxon>Uroviricota</taxon>
        <taxon>Caudoviricetes</taxon>
    </lineage>
</organism>
<name>A0A8S5P8V9_9CAUD</name>
<feature type="coiled-coil region" evidence="1">
    <location>
        <begin position="18"/>
        <end position="55"/>
    </location>
</feature>
<dbReference type="EMBL" id="BK015354">
    <property type="protein sequence ID" value="DAE02875.1"/>
    <property type="molecule type" value="Genomic_DNA"/>
</dbReference>
<dbReference type="Gene3D" id="1.20.5.1700">
    <property type="match status" value="1"/>
</dbReference>